<reference evidence="3" key="2">
    <citation type="submission" date="2021-05" db="UniProtKB">
        <authorList>
            <consortium name="EnsemblPlants"/>
        </authorList>
    </citation>
    <scope>IDENTIFICATION</scope>
    <source>
        <strain evidence="3">subsp. malaccensis</strain>
    </source>
</reference>
<dbReference type="Gramene" id="Ma09_t03800.1">
    <property type="protein sequence ID" value="Ma09_p03800.1"/>
    <property type="gene ID" value="Ma09_g03800"/>
</dbReference>
<feature type="domain" description="Bulb-type lectin" evidence="1">
    <location>
        <begin position="14"/>
        <end position="165"/>
    </location>
</feature>
<name>A0A804KFN8_MUSAM</name>
<dbReference type="InterPro" id="IPR001480">
    <property type="entry name" value="Bulb-type_lectin_dom"/>
</dbReference>
<evidence type="ECO:0000313" key="4">
    <source>
        <dbReference type="Proteomes" id="UP000012960"/>
    </source>
</evidence>
<dbReference type="GO" id="GO:0051707">
    <property type="term" value="P:response to other organism"/>
    <property type="evidence" value="ECO:0007669"/>
    <property type="project" value="UniProtKB-ARBA"/>
</dbReference>
<dbReference type="PROSITE" id="PS50927">
    <property type="entry name" value="BULB_LECTIN"/>
    <property type="match status" value="1"/>
</dbReference>
<dbReference type="EnsemblPlants" id="Ma09_t03800.1">
    <property type="protein sequence ID" value="Ma09_p03800.1"/>
    <property type="gene ID" value="Ma09_g03800"/>
</dbReference>
<dbReference type="Proteomes" id="UP000012960">
    <property type="component" value="Unplaced"/>
</dbReference>
<evidence type="ECO:0000313" key="3">
    <source>
        <dbReference type="EnsemblPlants" id="Ma09_p03800.1"/>
    </source>
</evidence>
<dbReference type="AlphaFoldDB" id="A0A804KFN8"/>
<dbReference type="EMBL" id="HG996474">
    <property type="protein sequence ID" value="CAG1834120.1"/>
    <property type="molecule type" value="Genomic_DNA"/>
</dbReference>
<keyword evidence="4" id="KW-1185">Reference proteome</keyword>
<accession>A0A804KFN8</accession>
<sequence length="181" mass="19752">MGQPQSIDEPPSFNNVLLTGDALGADEQLSYGAATFVMQRDCNLVHHVEGRRVFQSYTRGHGVSRTLSLTDCGQLVITSSLGSSIVWRSPFLRGANRGKYAAVLRPDGVVADYYYKNYYASDDYYKNLWSSNNASSIGDYALLLQINGQAVVYGPTVWLTTSSPKSLLDTISSSPEPPIAT</sequence>
<reference evidence="2" key="1">
    <citation type="submission" date="2021-03" db="EMBL/GenBank/DDBJ databases">
        <authorList>
            <consortium name="Genoscope - CEA"/>
            <person name="William W."/>
        </authorList>
    </citation>
    <scope>NUCLEOTIDE SEQUENCE</scope>
    <source>
        <strain evidence="2">Doubled-haploid Pahang</strain>
    </source>
</reference>
<evidence type="ECO:0000313" key="2">
    <source>
        <dbReference type="EMBL" id="CAG1834120.1"/>
    </source>
</evidence>
<dbReference type="Gene3D" id="2.90.10.10">
    <property type="entry name" value="Bulb-type lectin domain"/>
    <property type="match status" value="2"/>
</dbReference>
<gene>
    <name evidence="2" type="ORF">GSMUA_222250.1</name>
</gene>
<dbReference type="SMART" id="SM00108">
    <property type="entry name" value="B_lectin"/>
    <property type="match status" value="1"/>
</dbReference>
<dbReference type="InterPro" id="IPR036426">
    <property type="entry name" value="Bulb-type_lectin_dom_sf"/>
</dbReference>
<dbReference type="SUPFAM" id="SSF51110">
    <property type="entry name" value="alpha-D-mannose-specific plant lectins"/>
    <property type="match status" value="1"/>
</dbReference>
<evidence type="ECO:0000259" key="1">
    <source>
        <dbReference type="PROSITE" id="PS50927"/>
    </source>
</evidence>
<organism evidence="3 4">
    <name type="scientific">Musa acuminata subsp. malaccensis</name>
    <name type="common">Wild banana</name>
    <name type="synonym">Musa malaccensis</name>
    <dbReference type="NCBI Taxonomy" id="214687"/>
    <lineage>
        <taxon>Eukaryota</taxon>
        <taxon>Viridiplantae</taxon>
        <taxon>Streptophyta</taxon>
        <taxon>Embryophyta</taxon>
        <taxon>Tracheophyta</taxon>
        <taxon>Spermatophyta</taxon>
        <taxon>Magnoliopsida</taxon>
        <taxon>Liliopsida</taxon>
        <taxon>Zingiberales</taxon>
        <taxon>Musaceae</taxon>
        <taxon>Musa</taxon>
    </lineage>
</organism>
<protein>
    <submittedName>
        <fullName evidence="2">(wild Malaysian banana) hypothetical protein</fullName>
    </submittedName>
</protein>
<proteinExistence type="predicted"/>
<dbReference type="InParanoid" id="A0A804KFN8"/>